<gene>
    <name evidence="1" type="ORF">DW016_04920</name>
</gene>
<evidence type="ECO:0000313" key="1">
    <source>
        <dbReference type="EMBL" id="RGE88849.1"/>
    </source>
</evidence>
<evidence type="ECO:0000313" key="2">
    <source>
        <dbReference type="Proteomes" id="UP000261080"/>
    </source>
</evidence>
<reference evidence="1 2" key="1">
    <citation type="submission" date="2018-08" db="EMBL/GenBank/DDBJ databases">
        <title>A genome reference for cultivated species of the human gut microbiota.</title>
        <authorList>
            <person name="Zou Y."/>
            <person name="Xue W."/>
            <person name="Luo G."/>
        </authorList>
    </citation>
    <scope>NUCLEOTIDE SEQUENCE [LARGE SCALE GENOMIC DNA]</scope>
    <source>
        <strain evidence="1 2">AF37-2AT</strain>
    </source>
</reference>
<dbReference type="EMBL" id="QVLX01000002">
    <property type="protein sequence ID" value="RGE88849.1"/>
    <property type="molecule type" value="Genomic_DNA"/>
</dbReference>
<protein>
    <submittedName>
        <fullName evidence="1">DUF1490 domain-containing protein</fullName>
    </submittedName>
</protein>
<dbReference type="OrthoDB" id="9810712at2"/>
<dbReference type="AlphaFoldDB" id="A0A3E3K4R5"/>
<keyword evidence="2" id="KW-1185">Reference proteome</keyword>
<proteinExistence type="predicted"/>
<dbReference type="RefSeq" id="WP_034594937.1">
    <property type="nucleotide sequence ID" value="NZ_BAABYU010000002.1"/>
</dbReference>
<dbReference type="GeneID" id="97193849"/>
<name>A0A3E3K4R5_9FIRM</name>
<accession>A0A3E3K4R5</accession>
<comment type="caution">
    <text evidence="1">The sequence shown here is derived from an EMBL/GenBank/DDBJ whole genome shotgun (WGS) entry which is preliminary data.</text>
</comment>
<dbReference type="Proteomes" id="UP000261080">
    <property type="component" value="Unassembled WGS sequence"/>
</dbReference>
<organism evidence="1 2">
    <name type="scientific">Sellimonas intestinalis</name>
    <dbReference type="NCBI Taxonomy" id="1653434"/>
    <lineage>
        <taxon>Bacteria</taxon>
        <taxon>Bacillati</taxon>
        <taxon>Bacillota</taxon>
        <taxon>Clostridia</taxon>
        <taxon>Lachnospirales</taxon>
        <taxon>Lachnospiraceae</taxon>
        <taxon>Sellimonas</taxon>
    </lineage>
</organism>
<sequence>MICNWLKNEKTLCFLGGAVAAFASMKLARSEKTRTICVKGLAKGMKLQQDAKVTLQNMKEEAQDICYDAKQEANGAESCDEA</sequence>